<evidence type="ECO:0000256" key="3">
    <source>
        <dbReference type="ARBA" id="ARBA00023163"/>
    </source>
</evidence>
<keyword evidence="1" id="KW-0805">Transcription regulation</keyword>
<evidence type="ECO:0000256" key="1">
    <source>
        <dbReference type="ARBA" id="ARBA00023015"/>
    </source>
</evidence>
<keyword evidence="2" id="KW-0238">DNA-binding</keyword>
<feature type="domain" description="HTH araC/xylS-type" evidence="4">
    <location>
        <begin position="187"/>
        <end position="286"/>
    </location>
</feature>
<organism evidence="5 6">
    <name type="scientific">Thalassobacterium maritimum</name>
    <dbReference type="NCBI Taxonomy" id="3041265"/>
    <lineage>
        <taxon>Bacteria</taxon>
        <taxon>Pseudomonadati</taxon>
        <taxon>Verrucomicrobiota</taxon>
        <taxon>Opitutia</taxon>
        <taxon>Puniceicoccales</taxon>
        <taxon>Coraliomargaritaceae</taxon>
        <taxon>Thalassobacterium</taxon>
    </lineage>
</organism>
<dbReference type="EMBL" id="JARXHW010000022">
    <property type="protein sequence ID" value="MDQ8207981.1"/>
    <property type="molecule type" value="Genomic_DNA"/>
</dbReference>
<evidence type="ECO:0000256" key="2">
    <source>
        <dbReference type="ARBA" id="ARBA00023125"/>
    </source>
</evidence>
<dbReference type="Proteomes" id="UP001225316">
    <property type="component" value="Unassembled WGS sequence"/>
</dbReference>
<protein>
    <submittedName>
        <fullName evidence="5">Helix-turn-helix domain-containing protein</fullName>
    </submittedName>
</protein>
<dbReference type="SUPFAM" id="SSF46689">
    <property type="entry name" value="Homeodomain-like"/>
    <property type="match status" value="1"/>
</dbReference>
<dbReference type="InterPro" id="IPR009057">
    <property type="entry name" value="Homeodomain-like_sf"/>
</dbReference>
<dbReference type="PANTHER" id="PTHR43280:SF30">
    <property type="entry name" value="MMSAB OPERON REGULATORY PROTEIN"/>
    <property type="match status" value="1"/>
</dbReference>
<comment type="caution">
    <text evidence="5">The sequence shown here is derived from an EMBL/GenBank/DDBJ whole genome shotgun (WGS) entry which is preliminary data.</text>
</comment>
<gene>
    <name evidence="5" type="ORF">QEH52_10700</name>
</gene>
<evidence type="ECO:0000313" key="5">
    <source>
        <dbReference type="EMBL" id="MDQ8207981.1"/>
    </source>
</evidence>
<dbReference type="InterPro" id="IPR018060">
    <property type="entry name" value="HTH_AraC"/>
</dbReference>
<keyword evidence="6" id="KW-1185">Reference proteome</keyword>
<reference evidence="5 6" key="1">
    <citation type="submission" date="2023-04" db="EMBL/GenBank/DDBJ databases">
        <title>A novel bacteria isolated from coastal sediment.</title>
        <authorList>
            <person name="Liu X.-J."/>
            <person name="Du Z.-J."/>
        </authorList>
    </citation>
    <scope>NUCLEOTIDE SEQUENCE [LARGE SCALE GENOMIC DNA]</scope>
    <source>
        <strain evidence="5 6">SDUM461003</strain>
    </source>
</reference>
<evidence type="ECO:0000313" key="6">
    <source>
        <dbReference type="Proteomes" id="UP001225316"/>
    </source>
</evidence>
<dbReference type="PROSITE" id="PS01124">
    <property type="entry name" value="HTH_ARAC_FAMILY_2"/>
    <property type="match status" value="1"/>
</dbReference>
<dbReference type="RefSeq" id="WP_308950358.1">
    <property type="nucleotide sequence ID" value="NZ_JARXHW010000022.1"/>
</dbReference>
<accession>A0ABU1AV75</accession>
<dbReference type="SMART" id="SM00342">
    <property type="entry name" value="HTH_ARAC"/>
    <property type="match status" value="1"/>
</dbReference>
<proteinExistence type="predicted"/>
<dbReference type="Pfam" id="PF12833">
    <property type="entry name" value="HTH_18"/>
    <property type="match status" value="1"/>
</dbReference>
<sequence length="289" mass="33842">MLTEDKDQLRYIDWNNLHFALEWIYEGKPAQRSCRSYHSFPGLSAWLINKGSIKVVGETYSVEAEAGDWVFPPAKKDERIFSNDLEILSLRFEASWSADHELFKEANPLTCSSKDFPRLERLARSLLKTAGPHLTHHRSEMKFQSIDIYKYTKTHRGFMDWIEVYLRTMQKIGAQFHRVKITDERVHVAKTYIDTIDLNTRFREKILADKVGISVAQLNRIFVKDMGITPTAYYSERKYRKAKQMLINSPAPIKQIGYELGFNNPSNFTNWFYSKSKHSPKAFRQQAMQ</sequence>
<keyword evidence="3" id="KW-0804">Transcription</keyword>
<dbReference type="PANTHER" id="PTHR43280">
    <property type="entry name" value="ARAC-FAMILY TRANSCRIPTIONAL REGULATOR"/>
    <property type="match status" value="1"/>
</dbReference>
<name>A0ABU1AV75_9BACT</name>
<dbReference type="Gene3D" id="1.10.10.60">
    <property type="entry name" value="Homeodomain-like"/>
    <property type="match status" value="2"/>
</dbReference>
<evidence type="ECO:0000259" key="4">
    <source>
        <dbReference type="PROSITE" id="PS01124"/>
    </source>
</evidence>